<name>A0A517QNX6_9PLAN</name>
<dbReference type="AlphaFoldDB" id="A0A517QNX6"/>
<feature type="region of interest" description="Disordered" evidence="1">
    <location>
        <begin position="105"/>
        <end position="152"/>
    </location>
</feature>
<keyword evidence="3" id="KW-1185">Reference proteome</keyword>
<dbReference type="KEGG" id="tpol:Mal48_25840"/>
<dbReference type="Gene3D" id="2.60.40.10">
    <property type="entry name" value="Immunoglobulins"/>
    <property type="match status" value="1"/>
</dbReference>
<dbReference type="PROSITE" id="PS51257">
    <property type="entry name" value="PROKAR_LIPOPROTEIN"/>
    <property type="match status" value="1"/>
</dbReference>
<reference evidence="2 3" key="1">
    <citation type="submission" date="2019-02" db="EMBL/GenBank/DDBJ databases">
        <title>Deep-cultivation of Planctomycetes and their phenomic and genomic characterization uncovers novel biology.</title>
        <authorList>
            <person name="Wiegand S."/>
            <person name="Jogler M."/>
            <person name="Boedeker C."/>
            <person name="Pinto D."/>
            <person name="Vollmers J."/>
            <person name="Rivas-Marin E."/>
            <person name="Kohn T."/>
            <person name="Peeters S.H."/>
            <person name="Heuer A."/>
            <person name="Rast P."/>
            <person name="Oberbeckmann S."/>
            <person name="Bunk B."/>
            <person name="Jeske O."/>
            <person name="Meyerdierks A."/>
            <person name="Storesund J.E."/>
            <person name="Kallscheuer N."/>
            <person name="Luecker S."/>
            <person name="Lage O.M."/>
            <person name="Pohl T."/>
            <person name="Merkel B.J."/>
            <person name="Hornburger P."/>
            <person name="Mueller R.-W."/>
            <person name="Bruemmer F."/>
            <person name="Labrenz M."/>
            <person name="Spormann A.M."/>
            <person name="Op den Camp H."/>
            <person name="Overmann J."/>
            <person name="Amann R."/>
            <person name="Jetten M.S.M."/>
            <person name="Mascher T."/>
            <person name="Medema M.H."/>
            <person name="Devos D.P."/>
            <person name="Kaster A.-K."/>
            <person name="Ovreas L."/>
            <person name="Rohde M."/>
            <person name="Galperin M.Y."/>
            <person name="Jogler C."/>
        </authorList>
    </citation>
    <scope>NUCLEOTIDE SEQUENCE [LARGE SCALE GENOMIC DNA]</scope>
    <source>
        <strain evidence="2 3">Mal48</strain>
    </source>
</reference>
<gene>
    <name evidence="2" type="ORF">Mal48_25840</name>
</gene>
<evidence type="ECO:0008006" key="4">
    <source>
        <dbReference type="Google" id="ProtNLM"/>
    </source>
</evidence>
<dbReference type="OrthoDB" id="280880at2"/>
<dbReference type="SUPFAM" id="SSF49478">
    <property type="entry name" value="Cna protein B-type domain"/>
    <property type="match status" value="1"/>
</dbReference>
<proteinExistence type="predicted"/>
<evidence type="ECO:0000256" key="1">
    <source>
        <dbReference type="SAM" id="MobiDB-lite"/>
    </source>
</evidence>
<dbReference type="Proteomes" id="UP000315724">
    <property type="component" value="Chromosome"/>
</dbReference>
<dbReference type="RefSeq" id="WP_145199474.1">
    <property type="nucleotide sequence ID" value="NZ_CP036267.1"/>
</dbReference>
<protein>
    <recommendedName>
        <fullName evidence="4">Carboxypeptidase regulatory-like domain-containing protein</fullName>
    </recommendedName>
</protein>
<dbReference type="InterPro" id="IPR013783">
    <property type="entry name" value="Ig-like_fold"/>
</dbReference>
<evidence type="ECO:0000313" key="3">
    <source>
        <dbReference type="Proteomes" id="UP000315724"/>
    </source>
</evidence>
<sequence length="152" mass="15438">MLTVLQKTFAFCCVVGMLSGCGGGSDKPELKLNPVTGTVKVNGEAAKGVSVTFVPADGAGADQVAASGTSDESGKYTLAVSSEEQGIPAGKYRVTFSRLLKPDGTALGPDEMAADAGAENDLAPVYADSNQTPESADVPEGGGTFDFDIKKK</sequence>
<evidence type="ECO:0000313" key="2">
    <source>
        <dbReference type="EMBL" id="QDT33331.1"/>
    </source>
</evidence>
<accession>A0A517QNX6</accession>
<dbReference type="EMBL" id="CP036267">
    <property type="protein sequence ID" value="QDT33331.1"/>
    <property type="molecule type" value="Genomic_DNA"/>
</dbReference>
<organism evidence="2 3">
    <name type="scientific">Thalassoglobus polymorphus</name>
    <dbReference type="NCBI Taxonomy" id="2527994"/>
    <lineage>
        <taxon>Bacteria</taxon>
        <taxon>Pseudomonadati</taxon>
        <taxon>Planctomycetota</taxon>
        <taxon>Planctomycetia</taxon>
        <taxon>Planctomycetales</taxon>
        <taxon>Planctomycetaceae</taxon>
        <taxon>Thalassoglobus</taxon>
    </lineage>
</organism>